<comment type="caution">
    <text evidence="3">The sequence shown here is derived from an EMBL/GenBank/DDBJ whole genome shotgun (WGS) entry which is preliminary data.</text>
</comment>
<dbReference type="Proteomes" id="UP000654452">
    <property type="component" value="Unassembled WGS sequence"/>
</dbReference>
<dbReference type="InterPro" id="IPR036514">
    <property type="entry name" value="SGNH_hydro_sf"/>
</dbReference>
<dbReference type="RefSeq" id="WP_200485235.1">
    <property type="nucleotide sequence ID" value="NZ_JAEPIV010000004.1"/>
</dbReference>
<gene>
    <name evidence="3" type="ORF">JJL56_11925</name>
</gene>
<evidence type="ECO:0000313" key="4">
    <source>
        <dbReference type="Proteomes" id="UP000654452"/>
    </source>
</evidence>
<evidence type="ECO:0000313" key="3">
    <source>
        <dbReference type="EMBL" id="MBK4719579.1"/>
    </source>
</evidence>
<dbReference type="PANTHER" id="PTHR30383:SF5">
    <property type="entry name" value="SGNH HYDROLASE-TYPE ESTERASE DOMAIN-CONTAINING PROTEIN"/>
    <property type="match status" value="1"/>
</dbReference>
<dbReference type="InterPro" id="IPR013830">
    <property type="entry name" value="SGNH_hydro"/>
</dbReference>
<name>A0ABS1HXM9_9PROT</name>
<feature type="domain" description="SGNH hydrolase-type esterase" evidence="2">
    <location>
        <begin position="62"/>
        <end position="219"/>
    </location>
</feature>
<protein>
    <submittedName>
        <fullName evidence="3">GDSL family lipase</fullName>
    </submittedName>
</protein>
<evidence type="ECO:0000256" key="1">
    <source>
        <dbReference type="SAM" id="SignalP"/>
    </source>
</evidence>
<dbReference type="EMBL" id="JAEPIV010000004">
    <property type="protein sequence ID" value="MBK4719579.1"/>
    <property type="molecule type" value="Genomic_DNA"/>
</dbReference>
<keyword evidence="1" id="KW-0732">Signal</keyword>
<evidence type="ECO:0000259" key="2">
    <source>
        <dbReference type="Pfam" id="PF13472"/>
    </source>
</evidence>
<feature type="signal peptide" evidence="1">
    <location>
        <begin position="1"/>
        <end position="25"/>
    </location>
</feature>
<sequence length="229" mass="24564">MSRITRPGWAGIAALLAFLAVPAHGETHGEMPVGPRTQPPYPDWLTTRMETMRRQDPKAMLLGDSLVAGWPPDLARRLFDAEPMNFGAGGDTTGNLLWRVRQSFGPGMGLTSALVLIGTNDLPNRSAAEIAASIVTIATDVTRFAPGACVTLLTLLPRRDGNAAFAERIMDVNRRLTALTGSGLRVVDAYEPLRDACPAEGACPLYKDPVHLTRAGYERLTTLIGKAGC</sequence>
<dbReference type="InterPro" id="IPR051532">
    <property type="entry name" value="Ester_Hydrolysis_Enzymes"/>
</dbReference>
<accession>A0ABS1HXM9</accession>
<dbReference type="Gene3D" id="3.40.50.1110">
    <property type="entry name" value="SGNH hydrolase"/>
    <property type="match status" value="1"/>
</dbReference>
<dbReference type="SUPFAM" id="SSF52266">
    <property type="entry name" value="SGNH hydrolase"/>
    <property type="match status" value="1"/>
</dbReference>
<feature type="chain" id="PRO_5046034045" evidence="1">
    <location>
        <begin position="26"/>
        <end position="229"/>
    </location>
</feature>
<organism evidence="3 4">
    <name type="scientific">Azospirillum aestuarii</name>
    <dbReference type="NCBI Taxonomy" id="2802052"/>
    <lineage>
        <taxon>Bacteria</taxon>
        <taxon>Pseudomonadati</taxon>
        <taxon>Pseudomonadota</taxon>
        <taxon>Alphaproteobacteria</taxon>
        <taxon>Rhodospirillales</taxon>
        <taxon>Azospirillaceae</taxon>
        <taxon>Azospirillum</taxon>
    </lineage>
</organism>
<dbReference type="Pfam" id="PF13472">
    <property type="entry name" value="Lipase_GDSL_2"/>
    <property type="match status" value="1"/>
</dbReference>
<keyword evidence="4" id="KW-1185">Reference proteome</keyword>
<dbReference type="PANTHER" id="PTHR30383">
    <property type="entry name" value="THIOESTERASE 1/PROTEASE 1/LYSOPHOSPHOLIPASE L1"/>
    <property type="match status" value="1"/>
</dbReference>
<proteinExistence type="predicted"/>
<reference evidence="3 4" key="1">
    <citation type="submission" date="2021-01" db="EMBL/GenBank/DDBJ databases">
        <title>Azospirillum sp. YIM DDC1 draft genome.</title>
        <authorList>
            <person name="Wang Y.-X."/>
        </authorList>
    </citation>
    <scope>NUCLEOTIDE SEQUENCE [LARGE SCALE GENOMIC DNA]</scope>
    <source>
        <strain evidence="3 4">YIM DDC1</strain>
    </source>
</reference>